<reference evidence="1 2" key="1">
    <citation type="submission" date="2014-02" db="EMBL/GenBank/DDBJ databases">
        <title>The Genome Sequence of Trichophyton rubrum (morphotype soudanense) CBS 452.61.</title>
        <authorList>
            <consortium name="The Broad Institute Genomics Platform"/>
            <person name="Cuomo C.A."/>
            <person name="White T.C."/>
            <person name="Graser Y."/>
            <person name="Martinez-Rossi N."/>
            <person name="Heitman J."/>
            <person name="Young S.K."/>
            <person name="Zeng Q."/>
            <person name="Gargeya S."/>
            <person name="Abouelleil A."/>
            <person name="Alvarado L."/>
            <person name="Chapman S.B."/>
            <person name="Gainer-Dewar J."/>
            <person name="Goldberg J."/>
            <person name="Griggs A."/>
            <person name="Gujja S."/>
            <person name="Hansen M."/>
            <person name="Howarth C."/>
            <person name="Imamovic A."/>
            <person name="Larimer J."/>
            <person name="Martinez D."/>
            <person name="Murphy C."/>
            <person name="Pearson M.D."/>
            <person name="Persinoti G."/>
            <person name="Poon T."/>
            <person name="Priest M."/>
            <person name="Roberts A.D."/>
            <person name="Saif S."/>
            <person name="Shea T.D."/>
            <person name="Sykes S.N."/>
            <person name="Wortman J."/>
            <person name="Nusbaum C."/>
            <person name="Birren B."/>
        </authorList>
    </citation>
    <scope>NUCLEOTIDE SEQUENCE [LARGE SCALE GENOMIC DNA]</scope>
    <source>
        <strain evidence="1 2">CBS 452.61</strain>
    </source>
</reference>
<gene>
    <name evidence="1" type="ORF">H105_07044</name>
</gene>
<organism evidence="1 2">
    <name type="scientific">Trichophyton soudanense CBS 452.61</name>
    <dbReference type="NCBI Taxonomy" id="1215331"/>
    <lineage>
        <taxon>Eukaryota</taxon>
        <taxon>Fungi</taxon>
        <taxon>Dikarya</taxon>
        <taxon>Ascomycota</taxon>
        <taxon>Pezizomycotina</taxon>
        <taxon>Eurotiomycetes</taxon>
        <taxon>Eurotiomycetidae</taxon>
        <taxon>Onygenales</taxon>
        <taxon>Arthrodermataceae</taxon>
        <taxon>Trichophyton</taxon>
    </lineage>
</organism>
<name>A0A022XJE3_TRISD</name>
<evidence type="ECO:0000313" key="2">
    <source>
        <dbReference type="Proteomes" id="UP000023623"/>
    </source>
</evidence>
<protein>
    <submittedName>
        <fullName evidence="1">Uncharacterized protein</fullName>
    </submittedName>
</protein>
<proteinExistence type="predicted"/>
<evidence type="ECO:0000313" key="1">
    <source>
        <dbReference type="EMBL" id="EZF70584.1"/>
    </source>
</evidence>
<dbReference type="Proteomes" id="UP000023623">
    <property type="component" value="Unassembled WGS sequence"/>
</dbReference>
<accession>A0A022XJE3</accession>
<dbReference type="HOGENOM" id="CLU_1797829_0_0_1"/>
<sequence length="135" mass="14811">MLAGYRGDGLPTSGPCGRGGGGVRTQDTGCTINARQGAQSHGEQTQAERKIALKFPSVLSINFTPAGQSTGCEIPARIQGFDSPLLEPCLVRLIHIQHECQSLRYIPNWEGACRKQPIRRIGYVWNICSPEFWPM</sequence>
<dbReference type="AlphaFoldDB" id="A0A022XJE3"/>
<dbReference type="EMBL" id="KK208910">
    <property type="protein sequence ID" value="EZF70584.1"/>
    <property type="molecule type" value="Genomic_DNA"/>
</dbReference>
<keyword evidence="2" id="KW-1185">Reference proteome</keyword>